<evidence type="ECO:0000256" key="1">
    <source>
        <dbReference type="SAM" id="MobiDB-lite"/>
    </source>
</evidence>
<accession>A0ABV2R5R0</accession>
<evidence type="ECO:0000259" key="2">
    <source>
        <dbReference type="Pfam" id="PF01272"/>
    </source>
</evidence>
<comment type="caution">
    <text evidence="3">The sequence shown here is derived from an EMBL/GenBank/DDBJ whole genome shotgun (WGS) entry which is preliminary data.</text>
</comment>
<dbReference type="InterPro" id="IPR018151">
    <property type="entry name" value="TF_GreA/GreB_CS"/>
</dbReference>
<sequence>MSRAFVKEDDADHGDDGLPERPVSPHPNLVTWEGLAAIEAELARLAEAIAVARAEDDRMALAALGRDQRYWEQRRISAEPIPPPDDPDTVQFGATVTILREDGRRQTYRIVGEDEADPNQGTVSHVSPLAQAVLGKGVGDEVVIAGQDAEIEAIS</sequence>
<dbReference type="InterPro" id="IPR001437">
    <property type="entry name" value="Tscrpt_elong_fac_GreA/B_C"/>
</dbReference>
<protein>
    <submittedName>
        <fullName evidence="3">Transcription elongation GreA/GreB family factor</fullName>
    </submittedName>
</protein>
<dbReference type="InterPro" id="IPR023459">
    <property type="entry name" value="Tscrpt_elong_fac_GreA/B_fam"/>
</dbReference>
<dbReference type="InterPro" id="IPR036953">
    <property type="entry name" value="GreA/GreB_C_sf"/>
</dbReference>
<organism evidence="3 4">
    <name type="scientific">Kaistia defluvii</name>
    <dbReference type="NCBI Taxonomy" id="410841"/>
    <lineage>
        <taxon>Bacteria</taxon>
        <taxon>Pseudomonadati</taxon>
        <taxon>Pseudomonadota</taxon>
        <taxon>Alphaproteobacteria</taxon>
        <taxon>Hyphomicrobiales</taxon>
        <taxon>Kaistiaceae</taxon>
        <taxon>Kaistia</taxon>
    </lineage>
</organism>
<dbReference type="EMBL" id="JBEPSM010000005">
    <property type="protein sequence ID" value="MET4636614.1"/>
    <property type="molecule type" value="Genomic_DNA"/>
</dbReference>
<dbReference type="PANTHER" id="PTHR30437">
    <property type="entry name" value="TRANSCRIPTION ELONGATION FACTOR GREA"/>
    <property type="match status" value="1"/>
</dbReference>
<dbReference type="RefSeq" id="WP_354554316.1">
    <property type="nucleotide sequence ID" value="NZ_JBEPSM010000005.1"/>
</dbReference>
<dbReference type="SUPFAM" id="SSF54534">
    <property type="entry name" value="FKBP-like"/>
    <property type="match status" value="1"/>
</dbReference>
<dbReference type="Pfam" id="PF01272">
    <property type="entry name" value="GreA_GreB"/>
    <property type="match status" value="1"/>
</dbReference>
<gene>
    <name evidence="3" type="ORF">ABIE08_004577</name>
</gene>
<evidence type="ECO:0000313" key="3">
    <source>
        <dbReference type="EMBL" id="MET4636614.1"/>
    </source>
</evidence>
<feature type="region of interest" description="Disordered" evidence="1">
    <location>
        <begin position="1"/>
        <end position="26"/>
    </location>
</feature>
<proteinExistence type="predicted"/>
<name>A0ABV2R5R0_9HYPH</name>
<dbReference type="Gene3D" id="3.10.50.30">
    <property type="entry name" value="Transcription elongation factor, GreA/GreB, C-terminal domain"/>
    <property type="match status" value="1"/>
</dbReference>
<feature type="compositionally biased region" description="Basic and acidic residues" evidence="1">
    <location>
        <begin position="1"/>
        <end position="19"/>
    </location>
</feature>
<dbReference type="Proteomes" id="UP001549321">
    <property type="component" value="Unassembled WGS sequence"/>
</dbReference>
<dbReference type="PANTHER" id="PTHR30437:SF6">
    <property type="entry name" value="TRANSCRIPTION ELONGATION FACTOR GREB"/>
    <property type="match status" value="1"/>
</dbReference>
<feature type="domain" description="Transcription elongation factor GreA/GreB C-terminal" evidence="2">
    <location>
        <begin position="87"/>
        <end position="149"/>
    </location>
</feature>
<dbReference type="PROSITE" id="PS00830">
    <property type="entry name" value="GREAB_2"/>
    <property type="match status" value="1"/>
</dbReference>
<dbReference type="NCBIfam" id="NF004973">
    <property type="entry name" value="PRK06342.1"/>
    <property type="match status" value="1"/>
</dbReference>
<evidence type="ECO:0000313" key="4">
    <source>
        <dbReference type="Proteomes" id="UP001549321"/>
    </source>
</evidence>
<keyword evidence="4" id="KW-1185">Reference proteome</keyword>
<reference evidence="3 4" key="1">
    <citation type="submission" date="2024-06" db="EMBL/GenBank/DDBJ databases">
        <title>Sorghum-associated microbial communities from plants grown in Nebraska, USA.</title>
        <authorList>
            <person name="Schachtman D."/>
        </authorList>
    </citation>
    <scope>NUCLEOTIDE SEQUENCE [LARGE SCALE GENOMIC DNA]</scope>
    <source>
        <strain evidence="3 4">3207</strain>
    </source>
</reference>